<keyword evidence="3" id="KW-1185">Reference proteome</keyword>
<name>A0A239B4W1_9FLAO</name>
<dbReference type="OrthoDB" id="1440507at2"/>
<dbReference type="Proteomes" id="UP000198379">
    <property type="component" value="Unassembled WGS sequence"/>
</dbReference>
<protein>
    <submittedName>
        <fullName evidence="2">Uncharacterized protein</fullName>
    </submittedName>
</protein>
<organism evidence="2 3">
    <name type="scientific">Dokdonia pacifica</name>
    <dbReference type="NCBI Taxonomy" id="1627892"/>
    <lineage>
        <taxon>Bacteria</taxon>
        <taxon>Pseudomonadati</taxon>
        <taxon>Bacteroidota</taxon>
        <taxon>Flavobacteriia</taxon>
        <taxon>Flavobacteriales</taxon>
        <taxon>Flavobacteriaceae</taxon>
        <taxon>Dokdonia</taxon>
    </lineage>
</organism>
<sequence>MAKPEKCISPQDAEKLFSHWSKTRGETLRESLGEHDTCEFSLSISELREYLDYVEDESKKQGVSNPGVRLYFGAYDASKSDKTTFFLAPTKGKTASTSRGGDDDDENNYDIDPFNNTQGGWPPTQYNP</sequence>
<evidence type="ECO:0000256" key="1">
    <source>
        <dbReference type="SAM" id="MobiDB-lite"/>
    </source>
</evidence>
<dbReference type="AlphaFoldDB" id="A0A239B4W1"/>
<evidence type="ECO:0000313" key="3">
    <source>
        <dbReference type="Proteomes" id="UP000198379"/>
    </source>
</evidence>
<accession>A0A239B4W1</accession>
<evidence type="ECO:0000313" key="2">
    <source>
        <dbReference type="EMBL" id="SNS02582.1"/>
    </source>
</evidence>
<dbReference type="RefSeq" id="WP_089372569.1">
    <property type="nucleotide sequence ID" value="NZ_BMEP01000006.1"/>
</dbReference>
<feature type="region of interest" description="Disordered" evidence="1">
    <location>
        <begin position="89"/>
        <end position="128"/>
    </location>
</feature>
<gene>
    <name evidence="2" type="ORF">SAMN06265376_105326</name>
</gene>
<feature type="compositionally biased region" description="Polar residues" evidence="1">
    <location>
        <begin position="114"/>
        <end position="128"/>
    </location>
</feature>
<reference evidence="2 3" key="1">
    <citation type="submission" date="2017-06" db="EMBL/GenBank/DDBJ databases">
        <authorList>
            <person name="Kim H.J."/>
            <person name="Triplett B.A."/>
        </authorList>
    </citation>
    <scope>NUCLEOTIDE SEQUENCE [LARGE SCALE GENOMIC DNA]</scope>
    <source>
        <strain evidence="2 3">DSM 25597</strain>
    </source>
</reference>
<dbReference type="EMBL" id="FZNY01000005">
    <property type="protein sequence ID" value="SNS02582.1"/>
    <property type="molecule type" value="Genomic_DNA"/>
</dbReference>
<proteinExistence type="predicted"/>